<sequence>MTNDTATDPSYWLNWRFSTCAASLLLATVGASFVIWKCEGGESAEARVGSALSVNRCCVYCAQPISEKINFVPLNAERSTLEALQHNARANILNTEKCADVRNASSSKPTAGFLGYSFQVFFQVAAGAAMLSDFVFWFLVYPFHLRNSSRLDFLVFSMHFFNVVFLIGDAFLNSLGLAYFALWSNIYVIFQWSVHACFSMWWPYPFMDLSSPYAPAWYLAIGYSASMFWPFCTDCEIERLLAVEIPPVCLTYQIPKRSPHS</sequence>
<evidence type="ECO:0000256" key="1">
    <source>
        <dbReference type="SAM" id="Phobius"/>
    </source>
</evidence>
<keyword evidence="1" id="KW-1133">Transmembrane helix</keyword>
<organism evidence="2 3">
    <name type="scientific">Kalanchoe fedtschenkoi</name>
    <name type="common">Lavender scallops</name>
    <name type="synonym">South American air plant</name>
    <dbReference type="NCBI Taxonomy" id="63787"/>
    <lineage>
        <taxon>Eukaryota</taxon>
        <taxon>Viridiplantae</taxon>
        <taxon>Streptophyta</taxon>
        <taxon>Embryophyta</taxon>
        <taxon>Tracheophyta</taxon>
        <taxon>Spermatophyta</taxon>
        <taxon>Magnoliopsida</taxon>
        <taxon>eudicotyledons</taxon>
        <taxon>Gunneridae</taxon>
        <taxon>Pentapetalae</taxon>
        <taxon>Saxifragales</taxon>
        <taxon>Crassulaceae</taxon>
        <taxon>Kalanchoe</taxon>
    </lineage>
</organism>
<name>A0A7N0U1G4_KALFE</name>
<feature type="transmembrane region" description="Helical" evidence="1">
    <location>
        <begin position="15"/>
        <end position="36"/>
    </location>
</feature>
<dbReference type="Gramene" id="Kaladp0050s0143.1.v1.1">
    <property type="protein sequence ID" value="Kaladp0050s0143.1.v1.1"/>
    <property type="gene ID" value="Kaladp0050s0143.v1.1"/>
</dbReference>
<keyword evidence="3" id="KW-1185">Reference proteome</keyword>
<dbReference type="Proteomes" id="UP000594263">
    <property type="component" value="Unplaced"/>
</dbReference>
<protein>
    <submittedName>
        <fullName evidence="2">Uncharacterized protein</fullName>
    </submittedName>
</protein>
<proteinExistence type="predicted"/>
<dbReference type="EnsemblPlants" id="Kaladp0050s0143.1.v1.1">
    <property type="protein sequence ID" value="Kaladp0050s0143.1.v1.1"/>
    <property type="gene ID" value="Kaladp0050s0143.v1.1"/>
</dbReference>
<reference evidence="2" key="1">
    <citation type="submission" date="2021-01" db="UniProtKB">
        <authorList>
            <consortium name="EnsemblPlants"/>
        </authorList>
    </citation>
    <scope>IDENTIFICATION</scope>
</reference>
<dbReference type="PANTHER" id="PTHR12242">
    <property type="entry name" value="OS02G0130600 PROTEIN-RELATED"/>
    <property type="match status" value="1"/>
</dbReference>
<dbReference type="GO" id="GO:0016020">
    <property type="term" value="C:membrane"/>
    <property type="evidence" value="ECO:0007669"/>
    <property type="project" value="TreeGrafter"/>
</dbReference>
<dbReference type="PANTHER" id="PTHR12242:SF22">
    <property type="entry name" value="OS02G0130600 PROTEIN"/>
    <property type="match status" value="1"/>
</dbReference>
<accession>A0A7N0U1G4</accession>
<dbReference type="AlphaFoldDB" id="A0A7N0U1G4"/>
<feature type="transmembrane region" description="Helical" evidence="1">
    <location>
        <begin position="120"/>
        <end position="141"/>
    </location>
</feature>
<feature type="transmembrane region" description="Helical" evidence="1">
    <location>
        <begin position="214"/>
        <end position="232"/>
    </location>
</feature>
<evidence type="ECO:0000313" key="2">
    <source>
        <dbReference type="EnsemblPlants" id="Kaladp0050s0143.1.v1.1"/>
    </source>
</evidence>
<keyword evidence="1" id="KW-0812">Transmembrane</keyword>
<evidence type="ECO:0000313" key="3">
    <source>
        <dbReference type="Proteomes" id="UP000594263"/>
    </source>
</evidence>
<feature type="transmembrane region" description="Helical" evidence="1">
    <location>
        <begin position="153"/>
        <end position="172"/>
    </location>
</feature>
<keyword evidence="1" id="KW-0472">Membrane</keyword>